<gene>
    <name evidence="4" type="ORF">Rhe02_39660</name>
</gene>
<keyword evidence="2" id="KW-0472">Membrane</keyword>
<keyword evidence="2" id="KW-1133">Transmembrane helix</keyword>
<feature type="domain" description="PASTA" evidence="3">
    <location>
        <begin position="161"/>
        <end position="226"/>
    </location>
</feature>
<proteinExistence type="predicted"/>
<feature type="region of interest" description="Disordered" evidence="1">
    <location>
        <begin position="1"/>
        <end position="92"/>
    </location>
</feature>
<dbReference type="RefSeq" id="WP_203909721.1">
    <property type="nucleotide sequence ID" value="NZ_BONY01000022.1"/>
</dbReference>
<organism evidence="4 5">
    <name type="scientific">Rhizocola hellebori</name>
    <dbReference type="NCBI Taxonomy" id="1392758"/>
    <lineage>
        <taxon>Bacteria</taxon>
        <taxon>Bacillati</taxon>
        <taxon>Actinomycetota</taxon>
        <taxon>Actinomycetes</taxon>
        <taxon>Micromonosporales</taxon>
        <taxon>Micromonosporaceae</taxon>
        <taxon>Rhizocola</taxon>
    </lineage>
</organism>
<dbReference type="InterPro" id="IPR005543">
    <property type="entry name" value="PASTA_dom"/>
</dbReference>
<dbReference type="EMBL" id="BONY01000022">
    <property type="protein sequence ID" value="GIH05899.1"/>
    <property type="molecule type" value="Genomic_DNA"/>
</dbReference>
<reference evidence="4" key="1">
    <citation type="submission" date="2021-01" db="EMBL/GenBank/DDBJ databases">
        <title>Whole genome shotgun sequence of Rhizocola hellebori NBRC 109834.</title>
        <authorList>
            <person name="Komaki H."/>
            <person name="Tamura T."/>
        </authorList>
    </citation>
    <scope>NUCLEOTIDE SEQUENCE</scope>
    <source>
        <strain evidence="4">NBRC 109834</strain>
    </source>
</reference>
<accession>A0A8J3Q9F9</accession>
<protein>
    <recommendedName>
        <fullName evidence="3">PASTA domain-containing protein</fullName>
    </recommendedName>
</protein>
<feature type="compositionally biased region" description="Basic and acidic residues" evidence="1">
    <location>
        <begin position="11"/>
        <end position="26"/>
    </location>
</feature>
<evidence type="ECO:0000259" key="3">
    <source>
        <dbReference type="PROSITE" id="PS51178"/>
    </source>
</evidence>
<dbReference type="PROSITE" id="PS51178">
    <property type="entry name" value="PASTA"/>
    <property type="match status" value="1"/>
</dbReference>
<sequence length="245" mass="25416">MTEPRPEDDETRPIDRQDPVGDKAAEHTAPMDPFTDDDGMGPRHGDETVIQDATQVIPPSEEPATRPAWAGRAGVPVPPPPRDAAPYPTGEPAQPRTWWTPILLGLLALGLLGVIILVAWLMNRDDTPKPAVTSTPTLGVITATPSLVPTTAAPSPTASPTAQLVQVPSLVGMTQDKAAAELTKLGLAYAFEFKDSTAPQDQVIATRPGPAELVPAGSTVTLVISKGGVASPSPSVSASPSPQAN</sequence>
<dbReference type="Gene3D" id="3.30.10.20">
    <property type="match status" value="1"/>
</dbReference>
<evidence type="ECO:0000256" key="2">
    <source>
        <dbReference type="SAM" id="Phobius"/>
    </source>
</evidence>
<feature type="transmembrane region" description="Helical" evidence="2">
    <location>
        <begin position="98"/>
        <end position="121"/>
    </location>
</feature>
<keyword evidence="2" id="KW-0812">Transmembrane</keyword>
<dbReference type="Pfam" id="PF03793">
    <property type="entry name" value="PASTA"/>
    <property type="match status" value="1"/>
</dbReference>
<dbReference type="AlphaFoldDB" id="A0A8J3Q9F9"/>
<feature type="compositionally biased region" description="Acidic residues" evidence="1">
    <location>
        <begin position="1"/>
        <end position="10"/>
    </location>
</feature>
<evidence type="ECO:0000256" key="1">
    <source>
        <dbReference type="SAM" id="MobiDB-lite"/>
    </source>
</evidence>
<dbReference type="SMART" id="SM00740">
    <property type="entry name" value="PASTA"/>
    <property type="match status" value="1"/>
</dbReference>
<keyword evidence="5" id="KW-1185">Reference proteome</keyword>
<comment type="caution">
    <text evidence="4">The sequence shown here is derived from an EMBL/GenBank/DDBJ whole genome shotgun (WGS) entry which is preliminary data.</text>
</comment>
<dbReference type="CDD" id="cd06577">
    <property type="entry name" value="PASTA_pknB"/>
    <property type="match status" value="1"/>
</dbReference>
<dbReference type="Proteomes" id="UP000612899">
    <property type="component" value="Unassembled WGS sequence"/>
</dbReference>
<evidence type="ECO:0000313" key="5">
    <source>
        <dbReference type="Proteomes" id="UP000612899"/>
    </source>
</evidence>
<evidence type="ECO:0000313" key="4">
    <source>
        <dbReference type="EMBL" id="GIH05899.1"/>
    </source>
</evidence>
<name>A0A8J3Q9F9_9ACTN</name>